<keyword evidence="8" id="KW-1185">Reference proteome</keyword>
<dbReference type="PANTHER" id="PTHR45868:SF74">
    <property type="entry name" value="HEAVY METAL-ASSOCIATED ISOPRENYLATED PLANT PROTEIN 33"/>
    <property type="match status" value="1"/>
</dbReference>
<keyword evidence="2" id="KW-0488">Methylation</keyword>
<keyword evidence="4" id="KW-0636">Prenylation</keyword>
<keyword evidence="3" id="KW-0479">Metal-binding</keyword>
<evidence type="ECO:0000313" key="8">
    <source>
        <dbReference type="Proteomes" id="UP000030748"/>
    </source>
</evidence>
<evidence type="ECO:0000313" key="7">
    <source>
        <dbReference type="EMBL" id="EYU41326.1"/>
    </source>
</evidence>
<feature type="domain" description="HMA" evidence="6">
    <location>
        <begin position="1"/>
        <end position="62"/>
    </location>
</feature>
<protein>
    <recommendedName>
        <fullName evidence="6">HMA domain-containing protein</fullName>
    </recommendedName>
</protein>
<sequence length="211" mass="24613">THILKVRIHCQGCMHKVKKLLRKIEGVYEVEIDAEEDKVTVTGNVDPTILIKKLAKSGKNAELWETSPNDWIENDTYLNGMQSPMYSFNSSELENYLSNNQKAETEMNEDFSDWKQNDISDMESITYTSPHPGYYAPAQFDRLENFYTGWPAYAYQYNLPAMMDNNMHAPSYNYTYPVIYTNMQNMYPTNSLMHPPNCFTYENWNGHTFGM</sequence>
<reference evidence="7 8" key="1">
    <citation type="journal article" date="2013" name="Proc. Natl. Acad. Sci. U.S.A.">
        <title>Fine-scale variation in meiotic recombination in Mimulus inferred from population shotgun sequencing.</title>
        <authorList>
            <person name="Hellsten U."/>
            <person name="Wright K.M."/>
            <person name="Jenkins J."/>
            <person name="Shu S."/>
            <person name="Yuan Y."/>
            <person name="Wessler S.R."/>
            <person name="Schmutz J."/>
            <person name="Willis J.H."/>
            <person name="Rokhsar D.S."/>
        </authorList>
    </citation>
    <scope>NUCLEOTIDE SEQUENCE [LARGE SCALE GENOMIC DNA]</scope>
    <source>
        <strain evidence="8">cv. DUN x IM62</strain>
    </source>
</reference>
<dbReference type="AlphaFoldDB" id="A0A022RMY3"/>
<evidence type="ECO:0000259" key="6">
    <source>
        <dbReference type="PROSITE" id="PS50846"/>
    </source>
</evidence>
<dbReference type="CDD" id="cd00371">
    <property type="entry name" value="HMA"/>
    <property type="match status" value="1"/>
</dbReference>
<evidence type="ECO:0000256" key="4">
    <source>
        <dbReference type="ARBA" id="ARBA00023289"/>
    </source>
</evidence>
<dbReference type="PANTHER" id="PTHR45868">
    <property type="entry name" value="HEAVY METAL-ASSOCIATED ISOPRENYLATED PLANT PROTEIN 33-RELATED"/>
    <property type="match status" value="1"/>
</dbReference>
<evidence type="ECO:0000256" key="1">
    <source>
        <dbReference type="ARBA" id="ARBA00004170"/>
    </source>
</evidence>
<dbReference type="GO" id="GO:0046872">
    <property type="term" value="F:metal ion binding"/>
    <property type="evidence" value="ECO:0007669"/>
    <property type="project" value="UniProtKB-KW"/>
</dbReference>
<name>A0A022RMY3_ERYGU</name>
<dbReference type="GO" id="GO:0009626">
    <property type="term" value="P:plant-type hypersensitive response"/>
    <property type="evidence" value="ECO:0007669"/>
    <property type="project" value="UniProtKB-KW"/>
</dbReference>
<proteinExistence type="inferred from homology"/>
<dbReference type="eggNOG" id="KOG1603">
    <property type="taxonomic scope" value="Eukaryota"/>
</dbReference>
<organism evidence="7 8">
    <name type="scientific">Erythranthe guttata</name>
    <name type="common">Yellow monkey flower</name>
    <name type="synonym">Mimulus guttatus</name>
    <dbReference type="NCBI Taxonomy" id="4155"/>
    <lineage>
        <taxon>Eukaryota</taxon>
        <taxon>Viridiplantae</taxon>
        <taxon>Streptophyta</taxon>
        <taxon>Embryophyta</taxon>
        <taxon>Tracheophyta</taxon>
        <taxon>Spermatophyta</taxon>
        <taxon>Magnoliopsida</taxon>
        <taxon>eudicotyledons</taxon>
        <taxon>Gunneridae</taxon>
        <taxon>Pentapetalae</taxon>
        <taxon>asterids</taxon>
        <taxon>lamiids</taxon>
        <taxon>Lamiales</taxon>
        <taxon>Phrymaceae</taxon>
        <taxon>Erythranthe</taxon>
    </lineage>
</organism>
<dbReference type="EMBL" id="KI630330">
    <property type="protein sequence ID" value="EYU41326.1"/>
    <property type="molecule type" value="Genomic_DNA"/>
</dbReference>
<dbReference type="InterPro" id="IPR006121">
    <property type="entry name" value="HMA_dom"/>
</dbReference>
<dbReference type="PROSITE" id="PS50846">
    <property type="entry name" value="HMA_2"/>
    <property type="match status" value="1"/>
</dbReference>
<comment type="similarity">
    <text evidence="5">Belongs to the HIPP family.</text>
</comment>
<gene>
    <name evidence="7" type="ORF">MIMGU_mgv11b015499mg</name>
</gene>
<comment type="subcellular location">
    <subcellularLocation>
        <location evidence="1">Membrane</location>
        <topology evidence="1">Peripheral membrane protein</topology>
    </subcellularLocation>
</comment>
<dbReference type="GO" id="GO:0016020">
    <property type="term" value="C:membrane"/>
    <property type="evidence" value="ECO:0007669"/>
    <property type="project" value="UniProtKB-SubCell"/>
</dbReference>
<evidence type="ECO:0000256" key="3">
    <source>
        <dbReference type="ARBA" id="ARBA00022723"/>
    </source>
</evidence>
<dbReference type="SUPFAM" id="SSF55008">
    <property type="entry name" value="HMA, heavy metal-associated domain"/>
    <property type="match status" value="1"/>
</dbReference>
<dbReference type="FunFam" id="3.30.70.100:FF:000008">
    <property type="entry name" value="Copper transport protein ATOX1"/>
    <property type="match status" value="1"/>
</dbReference>
<feature type="non-terminal residue" evidence="7">
    <location>
        <position position="1"/>
    </location>
</feature>
<dbReference type="Pfam" id="PF00403">
    <property type="entry name" value="HMA"/>
    <property type="match status" value="1"/>
</dbReference>
<dbReference type="InterPro" id="IPR036163">
    <property type="entry name" value="HMA_dom_sf"/>
</dbReference>
<dbReference type="Proteomes" id="UP000030748">
    <property type="component" value="Unassembled WGS sequence"/>
</dbReference>
<dbReference type="Gene3D" id="3.30.70.100">
    <property type="match status" value="1"/>
</dbReference>
<keyword evidence="4" id="KW-0449">Lipoprotein</keyword>
<evidence type="ECO:0000256" key="5">
    <source>
        <dbReference type="ARBA" id="ARBA00024045"/>
    </source>
</evidence>
<accession>A0A022RMY3</accession>
<evidence type="ECO:0000256" key="2">
    <source>
        <dbReference type="ARBA" id="ARBA00022481"/>
    </source>
</evidence>
<dbReference type="STRING" id="4155.A0A022RMY3"/>